<feature type="region of interest" description="Disordered" evidence="1">
    <location>
        <begin position="1"/>
        <end position="57"/>
    </location>
</feature>
<evidence type="ECO:0000313" key="3">
    <source>
        <dbReference type="Proteomes" id="UP000637383"/>
    </source>
</evidence>
<name>A0ABR8K6U3_9NOSO</name>
<protein>
    <submittedName>
        <fullName evidence="2">Uncharacterized protein</fullName>
    </submittedName>
</protein>
<dbReference type="EMBL" id="JACJTU010000013">
    <property type="protein sequence ID" value="MBD2735214.1"/>
    <property type="molecule type" value="Genomic_DNA"/>
</dbReference>
<sequence length="57" mass="5953">MGGVGGVGGWGRNLSSHTPLSPHTPHTFHLCVRNSGGRGDAENNQCPMPHAPCPTTY</sequence>
<keyword evidence="3" id="KW-1185">Reference proteome</keyword>
<dbReference type="RefSeq" id="WP_190955891.1">
    <property type="nucleotide sequence ID" value="NZ_JACJTU010000013.1"/>
</dbReference>
<accession>A0ABR8K6U3</accession>
<dbReference type="Proteomes" id="UP000637383">
    <property type="component" value="Unassembled WGS sequence"/>
</dbReference>
<gene>
    <name evidence="2" type="ORF">H6H03_15150</name>
</gene>
<evidence type="ECO:0000256" key="1">
    <source>
        <dbReference type="SAM" id="MobiDB-lite"/>
    </source>
</evidence>
<evidence type="ECO:0000313" key="2">
    <source>
        <dbReference type="EMBL" id="MBD2735214.1"/>
    </source>
</evidence>
<organism evidence="2 3">
    <name type="scientific">Nostoc paludosum FACHB-159</name>
    <dbReference type="NCBI Taxonomy" id="2692908"/>
    <lineage>
        <taxon>Bacteria</taxon>
        <taxon>Bacillati</taxon>
        <taxon>Cyanobacteriota</taxon>
        <taxon>Cyanophyceae</taxon>
        <taxon>Nostocales</taxon>
        <taxon>Nostocaceae</taxon>
        <taxon>Nostoc</taxon>
    </lineage>
</organism>
<feature type="compositionally biased region" description="Gly residues" evidence="1">
    <location>
        <begin position="1"/>
        <end position="11"/>
    </location>
</feature>
<comment type="caution">
    <text evidence="2">The sequence shown here is derived from an EMBL/GenBank/DDBJ whole genome shotgun (WGS) entry which is preliminary data.</text>
</comment>
<reference evidence="2 3" key="1">
    <citation type="journal article" date="2020" name="ISME J.">
        <title>Comparative genomics reveals insights into cyanobacterial evolution and habitat adaptation.</title>
        <authorList>
            <person name="Chen M.Y."/>
            <person name="Teng W.K."/>
            <person name="Zhao L."/>
            <person name="Hu C.X."/>
            <person name="Zhou Y.K."/>
            <person name="Han B.P."/>
            <person name="Song L.R."/>
            <person name="Shu W.S."/>
        </authorList>
    </citation>
    <scope>NUCLEOTIDE SEQUENCE [LARGE SCALE GENOMIC DNA]</scope>
    <source>
        <strain evidence="2 3">FACHB-159</strain>
    </source>
</reference>
<proteinExistence type="predicted"/>